<sequence>MQLGRCCSGQAALGGSPTHCGSSQEPVHTCRGNEVIIICDSLSLSLSLQWQHHSLSSILPVLSTCSGLALPDTGPGSSRRRTDWLALRI</sequence>
<reference evidence="1 2" key="1">
    <citation type="journal article" date="2024" name="Commun. Biol.">
        <title>Comparative genomic analysis of thermophilic fungi reveals convergent evolutionary adaptations and gene losses.</title>
        <authorList>
            <person name="Steindorff A.S."/>
            <person name="Aguilar-Pontes M.V."/>
            <person name="Robinson A.J."/>
            <person name="Andreopoulos B."/>
            <person name="LaButti K."/>
            <person name="Kuo A."/>
            <person name="Mondo S."/>
            <person name="Riley R."/>
            <person name="Otillar R."/>
            <person name="Haridas S."/>
            <person name="Lipzen A."/>
            <person name="Grimwood J."/>
            <person name="Schmutz J."/>
            <person name="Clum A."/>
            <person name="Reid I.D."/>
            <person name="Moisan M.C."/>
            <person name="Butler G."/>
            <person name="Nguyen T.T.M."/>
            <person name="Dewar K."/>
            <person name="Conant G."/>
            <person name="Drula E."/>
            <person name="Henrissat B."/>
            <person name="Hansel C."/>
            <person name="Singer S."/>
            <person name="Hutchinson M.I."/>
            <person name="de Vries R.P."/>
            <person name="Natvig D.O."/>
            <person name="Powell A.J."/>
            <person name="Tsang A."/>
            <person name="Grigoriev I.V."/>
        </authorList>
    </citation>
    <scope>NUCLEOTIDE SEQUENCE [LARGE SCALE GENOMIC DNA]</scope>
    <source>
        <strain evidence="1 2">ATCC 24622</strain>
    </source>
</reference>
<evidence type="ECO:0000313" key="2">
    <source>
        <dbReference type="Proteomes" id="UP001586593"/>
    </source>
</evidence>
<name>A0ABR3VTE2_9PEZI</name>
<comment type="caution">
    <text evidence="1">The sequence shown here is derived from an EMBL/GenBank/DDBJ whole genome shotgun (WGS) entry which is preliminary data.</text>
</comment>
<dbReference type="Proteomes" id="UP001586593">
    <property type="component" value="Unassembled WGS sequence"/>
</dbReference>
<proteinExistence type="predicted"/>
<accession>A0ABR3VTE2</accession>
<evidence type="ECO:0000313" key="1">
    <source>
        <dbReference type="EMBL" id="KAL1844929.1"/>
    </source>
</evidence>
<dbReference type="EMBL" id="JAZHXJ010001368">
    <property type="protein sequence ID" value="KAL1844929.1"/>
    <property type="molecule type" value="Genomic_DNA"/>
</dbReference>
<organism evidence="1 2">
    <name type="scientific">Phialemonium thermophilum</name>
    <dbReference type="NCBI Taxonomy" id="223376"/>
    <lineage>
        <taxon>Eukaryota</taxon>
        <taxon>Fungi</taxon>
        <taxon>Dikarya</taxon>
        <taxon>Ascomycota</taxon>
        <taxon>Pezizomycotina</taxon>
        <taxon>Sordariomycetes</taxon>
        <taxon>Sordariomycetidae</taxon>
        <taxon>Cephalothecales</taxon>
        <taxon>Cephalothecaceae</taxon>
        <taxon>Phialemonium</taxon>
    </lineage>
</organism>
<gene>
    <name evidence="1" type="ORF">VTK73DRAFT_1488</name>
</gene>
<protein>
    <submittedName>
        <fullName evidence="1">Uncharacterized protein</fullName>
    </submittedName>
</protein>
<keyword evidence="2" id="KW-1185">Reference proteome</keyword>